<dbReference type="OrthoDB" id="10019718at2759"/>
<reference evidence="2" key="1">
    <citation type="submission" date="2021-02" db="EMBL/GenBank/DDBJ databases">
        <authorList>
            <person name="Nowell W R."/>
        </authorList>
    </citation>
    <scope>NUCLEOTIDE SEQUENCE</scope>
</reference>
<dbReference type="EMBL" id="CAJNOJ010000373">
    <property type="protein sequence ID" value="CAF1422054.1"/>
    <property type="molecule type" value="Genomic_DNA"/>
</dbReference>
<dbReference type="Gene3D" id="2.130.10.10">
    <property type="entry name" value="YVTN repeat-like/Quinoprotein amine dehydrogenase"/>
    <property type="match status" value="1"/>
</dbReference>
<dbReference type="SUPFAM" id="SSF101898">
    <property type="entry name" value="NHL repeat"/>
    <property type="match status" value="1"/>
</dbReference>
<comment type="caution">
    <text evidence="2">The sequence shown here is derived from an EMBL/GenBank/DDBJ whole genome shotgun (WGS) entry which is preliminary data.</text>
</comment>
<proteinExistence type="predicted"/>
<dbReference type="EMBL" id="CAJNOR010006602">
    <property type="protein sequence ID" value="CAF1599450.1"/>
    <property type="molecule type" value="Genomic_DNA"/>
</dbReference>
<evidence type="ECO:0000313" key="3">
    <source>
        <dbReference type="Proteomes" id="UP000663828"/>
    </source>
</evidence>
<gene>
    <name evidence="1" type="ORF">EDS130_LOCUS37561</name>
    <name evidence="2" type="ORF">XAT740_LOCUS47514</name>
</gene>
<sequence length="342" mass="38920">MQEMNGTCDQCLCTSQFTYSALNCFENHNTCQLFQTFPLSYHLEKTRNTRLYFPQQVFPNLSQCMSNLNSLLNQLKMANMTIINVPNPRDAIIDDHGYLVTIEQFTNQLTRFDPTTLNTISRLSLPNIPQGVEKDVVTYFNGSYYIGGNSDPITVIDSENLTVISNITTSSSGIRGLIFLQNGQTMIVASCATSSLIFLNRTSISPITYTYSFSQLTSFVCPHAVWRVNDTFFYVTSYYLKLLYSFTATNTNAQWNENFLFNVSNGNELGGAARVTIDNLNRFWFAYETDTIWIYDQVGTQLSNLTIPNSAIFDIRIMNNYLMYLIVAKTNQVIRLDPNIQC</sequence>
<keyword evidence="3" id="KW-1185">Reference proteome</keyword>
<name>A0A816AMC2_ADIRI</name>
<dbReference type="AlphaFoldDB" id="A0A816AMC2"/>
<organism evidence="2 3">
    <name type="scientific">Adineta ricciae</name>
    <name type="common">Rotifer</name>
    <dbReference type="NCBI Taxonomy" id="249248"/>
    <lineage>
        <taxon>Eukaryota</taxon>
        <taxon>Metazoa</taxon>
        <taxon>Spiralia</taxon>
        <taxon>Gnathifera</taxon>
        <taxon>Rotifera</taxon>
        <taxon>Eurotatoria</taxon>
        <taxon>Bdelloidea</taxon>
        <taxon>Adinetida</taxon>
        <taxon>Adinetidae</taxon>
        <taxon>Adineta</taxon>
    </lineage>
</organism>
<dbReference type="Proteomes" id="UP000663828">
    <property type="component" value="Unassembled WGS sequence"/>
</dbReference>
<accession>A0A816AMC2</accession>
<dbReference type="InterPro" id="IPR015943">
    <property type="entry name" value="WD40/YVTN_repeat-like_dom_sf"/>
</dbReference>
<dbReference type="Proteomes" id="UP000663852">
    <property type="component" value="Unassembled WGS sequence"/>
</dbReference>
<protein>
    <submittedName>
        <fullName evidence="2">Uncharacterized protein</fullName>
    </submittedName>
</protein>
<evidence type="ECO:0000313" key="1">
    <source>
        <dbReference type="EMBL" id="CAF1422054.1"/>
    </source>
</evidence>
<evidence type="ECO:0000313" key="2">
    <source>
        <dbReference type="EMBL" id="CAF1599450.1"/>
    </source>
</evidence>